<dbReference type="Pfam" id="PF00831">
    <property type="entry name" value="Ribosomal_L29"/>
    <property type="match status" value="1"/>
</dbReference>
<evidence type="ECO:0000313" key="6">
    <source>
        <dbReference type="EMBL" id="RGQ36510.1"/>
    </source>
</evidence>
<dbReference type="Proteomes" id="UP000284751">
    <property type="component" value="Unassembled WGS sequence"/>
</dbReference>
<dbReference type="NCBIfam" id="TIGR00012">
    <property type="entry name" value="L29"/>
    <property type="match status" value="1"/>
</dbReference>
<dbReference type="HAMAP" id="MF_00374">
    <property type="entry name" value="Ribosomal_uL29"/>
    <property type="match status" value="1"/>
</dbReference>
<dbReference type="GO" id="GO:0022625">
    <property type="term" value="C:cytosolic large ribosomal subunit"/>
    <property type="evidence" value="ECO:0007669"/>
    <property type="project" value="TreeGrafter"/>
</dbReference>
<protein>
    <recommendedName>
        <fullName evidence="4 5">Large ribosomal subunit protein uL29</fullName>
    </recommendedName>
</protein>
<evidence type="ECO:0000256" key="1">
    <source>
        <dbReference type="ARBA" id="ARBA00009254"/>
    </source>
</evidence>
<name>A0A412AV97_9FIRM</name>
<evidence type="ECO:0000256" key="4">
    <source>
        <dbReference type="ARBA" id="ARBA00035204"/>
    </source>
</evidence>
<dbReference type="Gene3D" id="1.10.287.310">
    <property type="match status" value="1"/>
</dbReference>
<keyword evidence="2 5" id="KW-0689">Ribosomal protein</keyword>
<dbReference type="GO" id="GO:0003735">
    <property type="term" value="F:structural constituent of ribosome"/>
    <property type="evidence" value="ECO:0007669"/>
    <property type="project" value="InterPro"/>
</dbReference>
<dbReference type="CDD" id="cd00427">
    <property type="entry name" value="Ribosomal_L29_HIP"/>
    <property type="match status" value="1"/>
</dbReference>
<evidence type="ECO:0000256" key="3">
    <source>
        <dbReference type="ARBA" id="ARBA00023274"/>
    </source>
</evidence>
<evidence type="ECO:0000256" key="2">
    <source>
        <dbReference type="ARBA" id="ARBA00022980"/>
    </source>
</evidence>
<proteinExistence type="inferred from homology"/>
<accession>A0A412AV97</accession>
<dbReference type="AlphaFoldDB" id="A0A412AV97"/>
<dbReference type="InterPro" id="IPR001854">
    <property type="entry name" value="Ribosomal_uL29"/>
</dbReference>
<dbReference type="FunFam" id="1.10.287.310:FF:000001">
    <property type="entry name" value="50S ribosomal protein L29"/>
    <property type="match status" value="1"/>
</dbReference>
<comment type="caution">
    <text evidence="6">The sequence shown here is derived from an EMBL/GenBank/DDBJ whole genome shotgun (WGS) entry which is preliminary data.</text>
</comment>
<dbReference type="PANTHER" id="PTHR10916:SF0">
    <property type="entry name" value="LARGE RIBOSOMAL SUBUNIT PROTEIN UL29C"/>
    <property type="match status" value="1"/>
</dbReference>
<reference evidence="6 7" key="1">
    <citation type="submission" date="2018-08" db="EMBL/GenBank/DDBJ databases">
        <title>A genome reference for cultivated species of the human gut microbiota.</title>
        <authorList>
            <person name="Zou Y."/>
            <person name="Xue W."/>
            <person name="Luo G."/>
        </authorList>
    </citation>
    <scope>NUCLEOTIDE SEQUENCE [LARGE SCALE GENOMIC DNA]</scope>
    <source>
        <strain evidence="6 7">AF28-26</strain>
    </source>
</reference>
<dbReference type="InterPro" id="IPR050063">
    <property type="entry name" value="Ribosomal_protein_uL29"/>
</dbReference>
<sequence length="68" mass="7743">MKASEIRELSAAELESKLKDLKAELFNLRFQLAINQLDNPMRISAVKKDIARVKTVLRQMELNDSAKA</sequence>
<dbReference type="GO" id="GO:0006412">
    <property type="term" value="P:translation"/>
    <property type="evidence" value="ECO:0007669"/>
    <property type="project" value="UniProtKB-UniRule"/>
</dbReference>
<organism evidence="6 7">
    <name type="scientific">[Clostridium] leptum</name>
    <dbReference type="NCBI Taxonomy" id="1535"/>
    <lineage>
        <taxon>Bacteria</taxon>
        <taxon>Bacillati</taxon>
        <taxon>Bacillota</taxon>
        <taxon>Clostridia</taxon>
        <taxon>Eubacteriales</taxon>
        <taxon>Oscillospiraceae</taxon>
        <taxon>Oscillospiraceae incertae sedis</taxon>
    </lineage>
</organism>
<keyword evidence="3 5" id="KW-0687">Ribonucleoprotein</keyword>
<dbReference type="PANTHER" id="PTHR10916">
    <property type="entry name" value="60S RIBOSOMAL PROTEIN L35/50S RIBOSOMAL PROTEIN L29"/>
    <property type="match status" value="1"/>
</dbReference>
<dbReference type="InterPro" id="IPR018254">
    <property type="entry name" value="Ribosomal_uL29_CS"/>
</dbReference>
<evidence type="ECO:0000256" key="5">
    <source>
        <dbReference type="HAMAP-Rule" id="MF_00374"/>
    </source>
</evidence>
<dbReference type="SUPFAM" id="SSF46561">
    <property type="entry name" value="Ribosomal protein L29 (L29p)"/>
    <property type="match status" value="1"/>
</dbReference>
<gene>
    <name evidence="5" type="primary">rpmC</name>
    <name evidence="6" type="ORF">DWY99_11355</name>
</gene>
<dbReference type="EMBL" id="QRTC01000053">
    <property type="protein sequence ID" value="RGQ36510.1"/>
    <property type="molecule type" value="Genomic_DNA"/>
</dbReference>
<evidence type="ECO:0000313" key="7">
    <source>
        <dbReference type="Proteomes" id="UP000284751"/>
    </source>
</evidence>
<dbReference type="InterPro" id="IPR036049">
    <property type="entry name" value="Ribosomal_uL29_sf"/>
</dbReference>
<comment type="similarity">
    <text evidence="1 5">Belongs to the universal ribosomal protein uL29 family.</text>
</comment>
<dbReference type="PROSITE" id="PS00579">
    <property type="entry name" value="RIBOSOMAL_L29"/>
    <property type="match status" value="1"/>
</dbReference>